<proteinExistence type="inferred from homology"/>
<name>A0ABU3Q1L3_9ACTN</name>
<evidence type="ECO:0000256" key="7">
    <source>
        <dbReference type="ARBA" id="ARBA00023136"/>
    </source>
</evidence>
<dbReference type="PANTHER" id="PTHR43057:SF1">
    <property type="entry name" value="ARSENICAL-RESISTANCE PROTEIN 3"/>
    <property type="match status" value="1"/>
</dbReference>
<comment type="similarity">
    <text evidence="2">Belongs to the arsenical resistance-3 (ACR3) (TC 2.A.59) family.</text>
</comment>
<comment type="subcellular location">
    <subcellularLocation>
        <location evidence="1">Cell membrane</location>
        <topology evidence="1">Multi-pass membrane protein</topology>
    </subcellularLocation>
</comment>
<feature type="transmembrane region" description="Helical" evidence="8">
    <location>
        <begin position="77"/>
        <end position="99"/>
    </location>
</feature>
<dbReference type="Gene3D" id="1.20.1530.20">
    <property type="match status" value="1"/>
</dbReference>
<evidence type="ECO:0000256" key="2">
    <source>
        <dbReference type="ARBA" id="ARBA00010110"/>
    </source>
</evidence>
<dbReference type="InterPro" id="IPR038770">
    <property type="entry name" value="Na+/solute_symporter_sf"/>
</dbReference>
<dbReference type="Proteomes" id="UP001268542">
    <property type="component" value="Unassembled WGS sequence"/>
</dbReference>
<organism evidence="9 10">
    <name type="scientific">Nocardioides imazamoxiresistens</name>
    <dbReference type="NCBI Taxonomy" id="3231893"/>
    <lineage>
        <taxon>Bacteria</taxon>
        <taxon>Bacillati</taxon>
        <taxon>Actinomycetota</taxon>
        <taxon>Actinomycetes</taxon>
        <taxon>Propionibacteriales</taxon>
        <taxon>Nocardioidaceae</taxon>
        <taxon>Nocardioides</taxon>
    </lineage>
</organism>
<evidence type="ECO:0000256" key="8">
    <source>
        <dbReference type="SAM" id="Phobius"/>
    </source>
</evidence>
<feature type="transmembrane region" description="Helical" evidence="8">
    <location>
        <begin position="21"/>
        <end position="39"/>
    </location>
</feature>
<keyword evidence="7 8" id="KW-0472">Membrane</keyword>
<keyword evidence="5 8" id="KW-0812">Transmembrane</keyword>
<keyword evidence="6 8" id="KW-1133">Transmembrane helix</keyword>
<evidence type="ECO:0000256" key="4">
    <source>
        <dbReference type="ARBA" id="ARBA00022475"/>
    </source>
</evidence>
<sequence>MTDSAGDAREDLVARMERHQVLLYLAAIAVGVAVGRLVPGAGALDVAITPVLALLLFATFLAVPFASVAASLRDARFLLALAVLNFVVVPVVVLGLSRVVAGDRVLLVGVLLVLLAPCIDYVIVFTRLAGGAAERLLAAAPLLMAAQVLALPAYLWLLAGPDVAAAVEVGPFVEALLVLVVAPLGAAVLVQVAARRQHQRPTARAARAVGSTALAAMVPLMMATLAVVPASQVGAVGADDLGGLATVALLFVAFLVVMAPLGRLVARAARLDVPAARALTFSGATRNSLVVLPLALALPDAYALAALVVVTQTLVELVGMVLYVVLVPRLVR</sequence>
<evidence type="ECO:0000256" key="5">
    <source>
        <dbReference type="ARBA" id="ARBA00022692"/>
    </source>
</evidence>
<feature type="transmembrane region" description="Helical" evidence="8">
    <location>
        <begin position="278"/>
        <end position="296"/>
    </location>
</feature>
<accession>A0ABU3Q1L3</accession>
<keyword evidence="4" id="KW-1003">Cell membrane</keyword>
<feature type="transmembrane region" description="Helical" evidence="8">
    <location>
        <begin position="241"/>
        <end position="266"/>
    </location>
</feature>
<evidence type="ECO:0000256" key="6">
    <source>
        <dbReference type="ARBA" id="ARBA00022989"/>
    </source>
</evidence>
<feature type="transmembrane region" description="Helical" evidence="8">
    <location>
        <begin position="136"/>
        <end position="155"/>
    </location>
</feature>
<dbReference type="RefSeq" id="WP_315736093.1">
    <property type="nucleotide sequence ID" value="NZ_JAVYII010000011.1"/>
</dbReference>
<gene>
    <name evidence="9" type="ORF">RDV89_20130</name>
</gene>
<dbReference type="InterPro" id="IPR004706">
    <property type="entry name" value="Arsenical-R_Acr3"/>
</dbReference>
<keyword evidence="10" id="KW-1185">Reference proteome</keyword>
<feature type="transmembrane region" description="Helical" evidence="8">
    <location>
        <begin position="51"/>
        <end position="70"/>
    </location>
</feature>
<dbReference type="Pfam" id="PF01758">
    <property type="entry name" value="SBF"/>
    <property type="match status" value="1"/>
</dbReference>
<feature type="transmembrane region" description="Helical" evidence="8">
    <location>
        <begin position="206"/>
        <end position="229"/>
    </location>
</feature>
<dbReference type="EMBL" id="JAVYII010000011">
    <property type="protein sequence ID" value="MDT9595402.1"/>
    <property type="molecule type" value="Genomic_DNA"/>
</dbReference>
<keyword evidence="3" id="KW-0813">Transport</keyword>
<feature type="transmembrane region" description="Helical" evidence="8">
    <location>
        <begin position="302"/>
        <end position="326"/>
    </location>
</feature>
<feature type="transmembrane region" description="Helical" evidence="8">
    <location>
        <begin position="175"/>
        <end position="194"/>
    </location>
</feature>
<feature type="transmembrane region" description="Helical" evidence="8">
    <location>
        <begin position="105"/>
        <end position="124"/>
    </location>
</feature>
<dbReference type="PANTHER" id="PTHR43057">
    <property type="entry name" value="ARSENITE EFFLUX TRANSPORTER"/>
    <property type="match status" value="1"/>
</dbReference>
<evidence type="ECO:0000256" key="1">
    <source>
        <dbReference type="ARBA" id="ARBA00004651"/>
    </source>
</evidence>
<evidence type="ECO:0000256" key="3">
    <source>
        <dbReference type="ARBA" id="ARBA00022448"/>
    </source>
</evidence>
<comment type="caution">
    <text evidence="9">The sequence shown here is derived from an EMBL/GenBank/DDBJ whole genome shotgun (WGS) entry which is preliminary data.</text>
</comment>
<evidence type="ECO:0000313" key="9">
    <source>
        <dbReference type="EMBL" id="MDT9595402.1"/>
    </source>
</evidence>
<evidence type="ECO:0000313" key="10">
    <source>
        <dbReference type="Proteomes" id="UP001268542"/>
    </source>
</evidence>
<dbReference type="InterPro" id="IPR002657">
    <property type="entry name" value="BilAc:Na_symport/Acr3"/>
</dbReference>
<protein>
    <submittedName>
        <fullName evidence="9">Bile acid:sodium symporter</fullName>
    </submittedName>
</protein>
<reference evidence="9 10" key="1">
    <citation type="submission" date="2023-08" db="EMBL/GenBank/DDBJ databases">
        <title>Nocardioides seae sp. nov., a bacterium isolated from a soil.</title>
        <authorList>
            <person name="Wang X."/>
        </authorList>
    </citation>
    <scope>NUCLEOTIDE SEQUENCE [LARGE SCALE GENOMIC DNA]</scope>
    <source>
        <strain evidence="9 10">YZH12</strain>
    </source>
</reference>